<dbReference type="Proteomes" id="UP001652626">
    <property type="component" value="Chromosome 2"/>
</dbReference>
<dbReference type="PROSITE" id="PS50815">
    <property type="entry name" value="HORMA"/>
    <property type="match status" value="1"/>
</dbReference>
<sequence length="195" mass="22746">MDSCLVDITIEFLAVAFHSILYYTSTYPESIFETKKKYNIVVYRSMHPELNQYIDLCLKSIAECLKTGQLKRLEFAITDNTYKSILKFIFDFDHMDFYDETADAYLIKTEQNLRAFCLKLATLSNKFTNLPQDGSFTIYIHTNESTAVAMASKPDLEDFPLVEMDDKYEDSDKILPIRRFSVRNCCIDTYIEFAK</sequence>
<evidence type="ECO:0000313" key="2">
    <source>
        <dbReference type="Proteomes" id="UP001652626"/>
    </source>
</evidence>
<accession>A0ABM4AKA1</accession>
<dbReference type="Gene3D" id="3.30.900.10">
    <property type="entry name" value="HORMA domain"/>
    <property type="match status" value="1"/>
</dbReference>
<dbReference type="SUPFAM" id="SSF56019">
    <property type="entry name" value="The spindle assembly checkpoint protein mad2"/>
    <property type="match status" value="1"/>
</dbReference>
<feature type="domain" description="HORMA" evidence="1">
    <location>
        <begin position="3"/>
        <end position="191"/>
    </location>
</feature>
<name>A0ABM4AKA1_VANTA</name>
<gene>
    <name evidence="3" type="primary">LOC113394060</name>
</gene>
<keyword evidence="2" id="KW-1185">Reference proteome</keyword>
<evidence type="ECO:0000313" key="3">
    <source>
        <dbReference type="RefSeq" id="XP_064071698.1"/>
    </source>
</evidence>
<dbReference type="InterPro" id="IPR045091">
    <property type="entry name" value="Mad2-like"/>
</dbReference>
<organism evidence="2 3">
    <name type="scientific">Vanessa tameamea</name>
    <name type="common">Kamehameha butterfly</name>
    <dbReference type="NCBI Taxonomy" id="334116"/>
    <lineage>
        <taxon>Eukaryota</taxon>
        <taxon>Metazoa</taxon>
        <taxon>Ecdysozoa</taxon>
        <taxon>Arthropoda</taxon>
        <taxon>Hexapoda</taxon>
        <taxon>Insecta</taxon>
        <taxon>Pterygota</taxon>
        <taxon>Neoptera</taxon>
        <taxon>Endopterygota</taxon>
        <taxon>Lepidoptera</taxon>
        <taxon>Glossata</taxon>
        <taxon>Ditrysia</taxon>
        <taxon>Papilionoidea</taxon>
        <taxon>Nymphalidae</taxon>
        <taxon>Nymphalinae</taxon>
        <taxon>Vanessa</taxon>
    </lineage>
</organism>
<dbReference type="GeneID" id="113394060"/>
<dbReference type="Pfam" id="PF02301">
    <property type="entry name" value="HORMA"/>
    <property type="match status" value="1"/>
</dbReference>
<proteinExistence type="predicted"/>
<evidence type="ECO:0000259" key="1">
    <source>
        <dbReference type="PROSITE" id="PS50815"/>
    </source>
</evidence>
<dbReference type="PANTHER" id="PTHR11842">
    <property type="entry name" value="MITOTIC SPINDLE ASSEMBLY CHECKPOINT PROTEIN MAD2"/>
    <property type="match status" value="1"/>
</dbReference>
<dbReference type="InterPro" id="IPR036570">
    <property type="entry name" value="HORMA_dom_sf"/>
</dbReference>
<dbReference type="PANTHER" id="PTHR11842:SF10">
    <property type="entry name" value="MITOTIC SPINDLE ASSEMBLY CHECKPOINT PROTEIN MAD2B"/>
    <property type="match status" value="1"/>
</dbReference>
<reference evidence="3" key="2">
    <citation type="submission" date="2025-08" db="UniProtKB">
        <authorList>
            <consortium name="RefSeq"/>
        </authorList>
    </citation>
    <scope>IDENTIFICATION</scope>
    <source>
        <tissue evidence="3">Whole body</tissue>
    </source>
</reference>
<dbReference type="RefSeq" id="XP_064071698.1">
    <property type="nucleotide sequence ID" value="XM_064215628.1"/>
</dbReference>
<protein>
    <submittedName>
        <fullName evidence="3">Mitotic spindle assembly checkpoint protein MAD2B</fullName>
    </submittedName>
</protein>
<dbReference type="InterPro" id="IPR003511">
    <property type="entry name" value="HORMA_dom"/>
</dbReference>
<reference evidence="2" key="1">
    <citation type="submission" date="2025-05" db="UniProtKB">
        <authorList>
            <consortium name="RefSeq"/>
        </authorList>
    </citation>
    <scope>NUCLEOTIDE SEQUENCE [LARGE SCALE GENOMIC DNA]</scope>
</reference>